<reference evidence="3 4" key="1">
    <citation type="submission" date="2019-03" db="EMBL/GenBank/DDBJ databases">
        <title>Draft genome sequences of novel Actinobacteria.</title>
        <authorList>
            <person name="Sahin N."/>
            <person name="Ay H."/>
            <person name="Saygin H."/>
        </authorList>
    </citation>
    <scope>NUCLEOTIDE SEQUENCE [LARGE SCALE GENOMIC DNA]</scope>
    <source>
        <strain evidence="3 4">KC310</strain>
    </source>
</reference>
<dbReference type="InterPro" id="IPR012337">
    <property type="entry name" value="RNaseH-like_sf"/>
</dbReference>
<dbReference type="Pfam" id="PF13518">
    <property type="entry name" value="HTH_28"/>
    <property type="match status" value="1"/>
</dbReference>
<evidence type="ECO:0000259" key="2">
    <source>
        <dbReference type="PROSITE" id="PS50994"/>
    </source>
</evidence>
<evidence type="ECO:0000313" key="3">
    <source>
        <dbReference type="EMBL" id="TDD08225.1"/>
    </source>
</evidence>
<dbReference type="GO" id="GO:0003676">
    <property type="term" value="F:nucleic acid binding"/>
    <property type="evidence" value="ECO:0007669"/>
    <property type="project" value="InterPro"/>
</dbReference>
<feature type="compositionally biased region" description="Basic residues" evidence="1">
    <location>
        <begin position="120"/>
        <end position="135"/>
    </location>
</feature>
<accession>A0A4R4W029</accession>
<dbReference type="InterPro" id="IPR009057">
    <property type="entry name" value="Homeodomain-like_sf"/>
</dbReference>
<evidence type="ECO:0000313" key="4">
    <source>
        <dbReference type="Proteomes" id="UP000295258"/>
    </source>
</evidence>
<dbReference type="Proteomes" id="UP000295258">
    <property type="component" value="Unassembled WGS sequence"/>
</dbReference>
<dbReference type="SUPFAM" id="SSF46689">
    <property type="entry name" value="Homeodomain-like"/>
    <property type="match status" value="1"/>
</dbReference>
<organism evidence="3 4">
    <name type="scientific">Nonomuraea deserti</name>
    <dbReference type="NCBI Taxonomy" id="1848322"/>
    <lineage>
        <taxon>Bacteria</taxon>
        <taxon>Bacillati</taxon>
        <taxon>Actinomycetota</taxon>
        <taxon>Actinomycetes</taxon>
        <taxon>Streptosporangiales</taxon>
        <taxon>Streptosporangiaceae</taxon>
        <taxon>Nonomuraea</taxon>
    </lineage>
</organism>
<gene>
    <name evidence="3" type="ORF">E1292_12130</name>
</gene>
<dbReference type="GO" id="GO:0015074">
    <property type="term" value="P:DNA integration"/>
    <property type="evidence" value="ECO:0007669"/>
    <property type="project" value="InterPro"/>
</dbReference>
<proteinExistence type="predicted"/>
<dbReference type="InterPro" id="IPR036397">
    <property type="entry name" value="RNaseH_sf"/>
</dbReference>
<evidence type="ECO:0000256" key="1">
    <source>
        <dbReference type="SAM" id="MobiDB-lite"/>
    </source>
</evidence>
<feature type="region of interest" description="Disordered" evidence="1">
    <location>
        <begin position="120"/>
        <end position="163"/>
    </location>
</feature>
<dbReference type="InterPro" id="IPR001584">
    <property type="entry name" value="Integrase_cat-core"/>
</dbReference>
<comment type="caution">
    <text evidence="3">The sequence shown here is derived from an EMBL/GenBank/DDBJ whole genome shotgun (WGS) entry which is preliminary data.</text>
</comment>
<dbReference type="PROSITE" id="PS50994">
    <property type="entry name" value="INTEGRASE"/>
    <property type="match status" value="1"/>
</dbReference>
<name>A0A4R4W029_9ACTN</name>
<dbReference type="InterPro" id="IPR055247">
    <property type="entry name" value="InsJ-like_HTH"/>
</dbReference>
<feature type="region of interest" description="Disordered" evidence="1">
    <location>
        <begin position="37"/>
        <end position="57"/>
    </location>
</feature>
<dbReference type="SUPFAM" id="SSF53098">
    <property type="entry name" value="Ribonuclease H-like"/>
    <property type="match status" value="1"/>
</dbReference>
<dbReference type="EMBL" id="SMKO01000022">
    <property type="protein sequence ID" value="TDD08225.1"/>
    <property type="molecule type" value="Genomic_DNA"/>
</dbReference>
<keyword evidence="4" id="KW-1185">Reference proteome</keyword>
<protein>
    <submittedName>
        <fullName evidence="3">Transposase</fullName>
    </submittedName>
</protein>
<dbReference type="AlphaFoldDB" id="A0A4R4W029"/>
<feature type="domain" description="Integrase catalytic" evidence="2">
    <location>
        <begin position="171"/>
        <end position="266"/>
    </location>
</feature>
<dbReference type="Gene3D" id="3.30.420.10">
    <property type="entry name" value="Ribonuclease H-like superfamily/Ribonuclease H"/>
    <property type="match status" value="1"/>
</dbReference>
<sequence>MPGSMACEVISLPTPARHAPRPELRDRLRAAVLAATGRRAAARPAIPPERAADRRRRAAFKPVKEVARAHGVSKNWVSKLVARYRAEGEAAFEPRLRRPKTSPNSIDADTLELIVRLRKTARRPGTGRRPGHHRPAPATAPSADGVADHDQPPSHSSRPGARAEEAAPLVLHPLPSSAAERDWQADFTADGTDTKILSWLDDHSRYALGDRAHPRHPIVRDTFRRAVADHGVPASTLTDNGMVFTTRLAGGRGGRNAFDTTKPPNP</sequence>